<sequence length="141" mass="16037">MTNLSIEEITSELIIRSGKNIPVQLENRFPDGRLVGGKYHLGTKSITMYIETVKEQCELLFGNVTHYLNYYAIVLAHEIGHALDEGLDQLAERLHDSDDQLAKQLIRKAEETAWEAAKDIVFDIDEKLFSKIKEVALALHE</sequence>
<dbReference type="OrthoDB" id="2859043at2"/>
<keyword evidence="2" id="KW-1185">Reference proteome</keyword>
<dbReference type="RefSeq" id="WP_101640309.1">
    <property type="nucleotide sequence ID" value="NZ_PGUY01000010.1"/>
</dbReference>
<reference evidence="1 2" key="1">
    <citation type="submission" date="2017-11" db="EMBL/GenBank/DDBJ databases">
        <title>Comparitive Functional Genomics of Dry Heat Resistant strains isolated from the Viking Spacecraft.</title>
        <authorList>
            <person name="Seuylemezian A."/>
            <person name="Cooper K."/>
            <person name="Vaishampayan P."/>
        </authorList>
    </citation>
    <scope>NUCLEOTIDE SEQUENCE [LARGE SCALE GENOMIC DNA]</scope>
    <source>
        <strain evidence="1 2">V1-29</strain>
    </source>
</reference>
<dbReference type="EMBL" id="PGUY01000010">
    <property type="protein sequence ID" value="PLT31272.1"/>
    <property type="molecule type" value="Genomic_DNA"/>
</dbReference>
<name>A0A2N5MA75_9BACI</name>
<accession>A0A2N5MA75</accession>
<gene>
    <name evidence="1" type="ORF">CUU66_03605</name>
</gene>
<dbReference type="AlphaFoldDB" id="A0A2N5MA75"/>
<evidence type="ECO:0000313" key="2">
    <source>
        <dbReference type="Proteomes" id="UP000234748"/>
    </source>
</evidence>
<organism evidence="1 2">
    <name type="scientific">Peribacillus deserti</name>
    <dbReference type="NCBI Taxonomy" id="673318"/>
    <lineage>
        <taxon>Bacteria</taxon>
        <taxon>Bacillati</taxon>
        <taxon>Bacillota</taxon>
        <taxon>Bacilli</taxon>
        <taxon>Bacillales</taxon>
        <taxon>Bacillaceae</taxon>
        <taxon>Peribacillus</taxon>
    </lineage>
</organism>
<proteinExistence type="predicted"/>
<protein>
    <submittedName>
        <fullName evidence="1">Uncharacterized protein</fullName>
    </submittedName>
</protein>
<dbReference type="Proteomes" id="UP000234748">
    <property type="component" value="Unassembled WGS sequence"/>
</dbReference>
<comment type="caution">
    <text evidence="1">The sequence shown here is derived from an EMBL/GenBank/DDBJ whole genome shotgun (WGS) entry which is preliminary data.</text>
</comment>
<evidence type="ECO:0000313" key="1">
    <source>
        <dbReference type="EMBL" id="PLT31272.1"/>
    </source>
</evidence>